<organism evidence="2 3">
    <name type="scientific">Microbacterium immunditiarum</name>
    <dbReference type="NCBI Taxonomy" id="337480"/>
    <lineage>
        <taxon>Bacteria</taxon>
        <taxon>Bacillati</taxon>
        <taxon>Actinomycetota</taxon>
        <taxon>Actinomycetes</taxon>
        <taxon>Micrococcales</taxon>
        <taxon>Microbacteriaceae</taxon>
        <taxon>Microbacterium</taxon>
    </lineage>
</organism>
<evidence type="ECO:0000313" key="2">
    <source>
        <dbReference type="EMBL" id="NYE19046.1"/>
    </source>
</evidence>
<reference evidence="2 3" key="1">
    <citation type="submission" date="2020-07" db="EMBL/GenBank/DDBJ databases">
        <title>Sequencing the genomes of 1000 actinobacteria strains.</title>
        <authorList>
            <person name="Klenk H.-P."/>
        </authorList>
    </citation>
    <scope>NUCLEOTIDE SEQUENCE [LARGE SCALE GENOMIC DNA]</scope>
    <source>
        <strain evidence="2 3">DSM 24662</strain>
    </source>
</reference>
<feature type="region of interest" description="Disordered" evidence="1">
    <location>
        <begin position="180"/>
        <end position="202"/>
    </location>
</feature>
<gene>
    <name evidence="2" type="ORF">BJ991_001074</name>
</gene>
<name>A0A7Y9GMH7_9MICO</name>
<dbReference type="Proteomes" id="UP000576969">
    <property type="component" value="Unassembled WGS sequence"/>
</dbReference>
<proteinExistence type="predicted"/>
<evidence type="ECO:0000256" key="1">
    <source>
        <dbReference type="SAM" id="MobiDB-lite"/>
    </source>
</evidence>
<keyword evidence="3" id="KW-1185">Reference proteome</keyword>
<feature type="region of interest" description="Disordered" evidence="1">
    <location>
        <begin position="221"/>
        <end position="241"/>
    </location>
</feature>
<accession>A0A7Y9GMH7</accession>
<sequence>MVTEHLISLALPYSTRRNDAFHVSVFVTPKLEGDAASEAGPGGTTLSDFAVFPHWAKAVRESLTVELRDDTGSIECRPVLDPVDPDAWDALFPGTTPVRANAVPPLADRRWRSFDAQLVHDTGKLVGLLTSVSSAVDPPEPGSHTLGQLLVGTLREFKILTGRTGIGEVDDERWTQIFDEEIGEGSDRKGPRVPRSSSAPTGMYGVLTSLHEVRRYYDRPESKTDYKAVPDAPPPDPLKPKEPEFHERVATVGDHPVLLRRLGLVIDLVVTDVNRLKKSQWLSAKLSIDVGGGTVVSAAPRVRCEAVADGALVTVPATPEWIKGAMALGDTDRFSVLDTDADGTAIKTEQYLRVLPRLMLRQANREPVDAASPGLRSQGFTIARKGQAKALFDRLGRQQQLEQQFGTPTPPRGGGMLLTSEDVARGIRVEVFDATDGEWRSVHERHTVAEIVELPKPLDLGDGHGFAQSAPAEESIPVGEPVEPPPVNVHEAVFGWEGWSLSVPKPGKRVRNELVTQPDGSQKLEEIVEPPPTAVPVDATNPVGFTHTIVPKSLPRLRYGRDYAFRAWLVDLAGNVRPPAPATSSGPSAPGTGGGPLTAGGAQPGRRVARPGAVGRLDAAAVSRLRAGLGRVEVPAELTDRLRKAVQTQVRKESARWETAAGLGRLGPVADALRDAAVAAVDAPQPVVPERPAPTLGRREQAALRSEIAKVLGRTDVEAALTGDALATATPSRASAVTRAMRSALTSARGAAFGVTAAIDTDTLLPAVAGQLGRATTILTPGGITPGFVLEALKTITAPRPFLRWEPVPPPTLVPRARYSEGESQRVVVIRSGVTQDPDTLDVAVTDPETYRSAVLADDPGSAFQAVGQRHLVPPKIGQLQAEHHGAFDALVGDGSAAGLKTALGVALRENGALTDIDVADLDNPGARIPVPGVSLVHDPGVDPGDLVTLPLPQGESPPAGQYVVHDVDDMVVPYLPDPLARGVSLVFPDATTNPALPSPFGIEGFTADYEIDARGWPVVHPYRLTLTDGPTPRAEVDDRVIDIALPAGTVQRFRLSSCLRAGALNVLGMWRSLPAVIQGLEIVREAARDGYLWSLTPKENVLLVHAVPRPVQAPRPVGVRSVRTASATFASFFGGVHVHGPSTEQLTIEASWTEPVDDLGLPMWEERASRGIAGTTRVTDHERLGVLFAQEFLPQGDLDWPADPAIRIHGTRHEFGDTKHRLVDYRLRASTRFREYFPPSLLTPAGGAAEFDDGSSVVSEVVRLSVPSSARPDPPVVHSVVPLFRWSHDDPDAATPPADDAGTVQAGQPIAERHTRRAGVRIYLERPWFSSGEGELLAVLLGTSPAAGPYSLYAQDPIWIGATWDNPHLLPLTLVDFWRATGVDDVWTPGEPVGAEAGLPLPTAAGGTKTYTASVLAYRPQYNPERRLWYVDVALNPGVVSWPFLRLAVARYQPESVPGLELSSPVSTDYVQVPPERTALVSRLDEHEVRVVVSGPVPVRRGPAHDPVAADLASIELGRLVVARLQKADPAMPGDLGWITVDSRRLVVANYQPEQHLIAWGTTLGSDDEEIPLRRPGPEASGWRVTVEEWERFPGDPAIGAPVGTAAPPPVWEQRLVFADEIYL</sequence>
<dbReference type="RefSeq" id="WP_179488122.1">
    <property type="nucleotide sequence ID" value="NZ_JACCBV010000001.1"/>
</dbReference>
<comment type="caution">
    <text evidence="2">The sequence shown here is derived from an EMBL/GenBank/DDBJ whole genome shotgun (WGS) entry which is preliminary data.</text>
</comment>
<dbReference type="EMBL" id="JACCBV010000001">
    <property type="protein sequence ID" value="NYE19046.1"/>
    <property type="molecule type" value="Genomic_DNA"/>
</dbReference>
<feature type="region of interest" description="Disordered" evidence="1">
    <location>
        <begin position="579"/>
        <end position="605"/>
    </location>
</feature>
<protein>
    <submittedName>
        <fullName evidence="2">Uncharacterized protein</fullName>
    </submittedName>
</protein>
<evidence type="ECO:0000313" key="3">
    <source>
        <dbReference type="Proteomes" id="UP000576969"/>
    </source>
</evidence>